<evidence type="ECO:0000313" key="5">
    <source>
        <dbReference type="EMBL" id="MEI6003200.1"/>
    </source>
</evidence>
<dbReference type="InterPro" id="IPR011006">
    <property type="entry name" value="CheY-like_superfamily"/>
</dbReference>
<evidence type="ECO:0000259" key="4">
    <source>
        <dbReference type="PROSITE" id="PS50110"/>
    </source>
</evidence>
<dbReference type="Gene3D" id="3.40.50.2300">
    <property type="match status" value="1"/>
</dbReference>
<feature type="modified residue" description="4-aspartylphosphate" evidence="2">
    <location>
        <position position="52"/>
    </location>
</feature>
<keyword evidence="1 2" id="KW-0597">Phosphoprotein</keyword>
<evidence type="ECO:0000256" key="2">
    <source>
        <dbReference type="PROSITE-ProRule" id="PRU00169"/>
    </source>
</evidence>
<dbReference type="InterPro" id="IPR001789">
    <property type="entry name" value="Sig_transdc_resp-reg_receiver"/>
</dbReference>
<accession>A0ABU8J697</accession>
<keyword evidence="6" id="KW-1185">Reference proteome</keyword>
<comment type="caution">
    <text evidence="5">The sequence shown here is derived from an EMBL/GenBank/DDBJ whole genome shotgun (WGS) entry which is preliminary data.</text>
</comment>
<organism evidence="5 6">
    <name type="scientific">Paraburkholderia bengalensis</name>
    <dbReference type="NCBI Taxonomy" id="2747562"/>
    <lineage>
        <taxon>Bacteria</taxon>
        <taxon>Pseudomonadati</taxon>
        <taxon>Pseudomonadota</taxon>
        <taxon>Betaproteobacteria</taxon>
        <taxon>Burkholderiales</taxon>
        <taxon>Burkholderiaceae</taxon>
        <taxon>Paraburkholderia</taxon>
    </lineage>
</organism>
<protein>
    <submittedName>
        <fullName evidence="5">Response regulator</fullName>
    </submittedName>
</protein>
<reference evidence="5 6" key="1">
    <citation type="journal article" date="2022" name="Arch. Microbiol.">
        <title>Paraburkholderia bengalensis sp. nov. isolated from roots of Oryza sativa, IR64.</title>
        <authorList>
            <person name="Nag P."/>
            <person name="Mondal N."/>
            <person name="Sarkar J."/>
            <person name="Das S."/>
        </authorList>
    </citation>
    <scope>NUCLEOTIDE SEQUENCE [LARGE SCALE GENOMIC DNA]</scope>
    <source>
        <strain evidence="5 6">IR64_4_BI</strain>
    </source>
</reference>
<sequence length="113" mass="12319">MKTILLVDDDSGLLRAWERLLVAQGFEVRTASDGITGYATAVRVTPALVVTDQNMPNMGGVDLCDRLRASAGLSSPVPTPNRNRSRLRGTSSGKSPSWAQRCSRRYIACSMYE</sequence>
<dbReference type="EMBL" id="JACFYJ010000167">
    <property type="protein sequence ID" value="MEI6003200.1"/>
    <property type="molecule type" value="Genomic_DNA"/>
</dbReference>
<evidence type="ECO:0000256" key="1">
    <source>
        <dbReference type="ARBA" id="ARBA00022553"/>
    </source>
</evidence>
<dbReference type="SUPFAM" id="SSF52172">
    <property type="entry name" value="CheY-like"/>
    <property type="match status" value="1"/>
</dbReference>
<dbReference type="PANTHER" id="PTHR44591">
    <property type="entry name" value="STRESS RESPONSE REGULATOR PROTEIN 1"/>
    <property type="match status" value="1"/>
</dbReference>
<dbReference type="SMART" id="SM00448">
    <property type="entry name" value="REC"/>
    <property type="match status" value="1"/>
</dbReference>
<name>A0ABU8J697_9BURK</name>
<gene>
    <name evidence="5" type="ORF">H3V53_40815</name>
</gene>
<feature type="domain" description="Response regulatory" evidence="4">
    <location>
        <begin position="3"/>
        <end position="113"/>
    </location>
</feature>
<dbReference type="Pfam" id="PF00072">
    <property type="entry name" value="Response_reg"/>
    <property type="match status" value="1"/>
</dbReference>
<evidence type="ECO:0000256" key="3">
    <source>
        <dbReference type="SAM" id="MobiDB-lite"/>
    </source>
</evidence>
<dbReference type="PROSITE" id="PS50110">
    <property type="entry name" value="RESPONSE_REGULATORY"/>
    <property type="match status" value="1"/>
</dbReference>
<dbReference type="CDD" id="cd00156">
    <property type="entry name" value="REC"/>
    <property type="match status" value="1"/>
</dbReference>
<evidence type="ECO:0000313" key="6">
    <source>
        <dbReference type="Proteomes" id="UP001386437"/>
    </source>
</evidence>
<dbReference type="PANTHER" id="PTHR44591:SF3">
    <property type="entry name" value="RESPONSE REGULATORY DOMAIN-CONTAINING PROTEIN"/>
    <property type="match status" value="1"/>
</dbReference>
<dbReference type="RefSeq" id="WP_419539741.1">
    <property type="nucleotide sequence ID" value="NZ_JACFYJ010000167.1"/>
</dbReference>
<proteinExistence type="predicted"/>
<dbReference type="InterPro" id="IPR050595">
    <property type="entry name" value="Bact_response_regulator"/>
</dbReference>
<feature type="region of interest" description="Disordered" evidence="3">
    <location>
        <begin position="71"/>
        <end position="99"/>
    </location>
</feature>
<dbReference type="Proteomes" id="UP001386437">
    <property type="component" value="Unassembled WGS sequence"/>
</dbReference>
<feature type="compositionally biased region" description="Polar residues" evidence="3">
    <location>
        <begin position="88"/>
        <end position="99"/>
    </location>
</feature>